<organism evidence="1 2">
    <name type="scientific">Sporosarcina saromensis</name>
    <dbReference type="NCBI Taxonomy" id="359365"/>
    <lineage>
        <taxon>Bacteria</taxon>
        <taxon>Bacillati</taxon>
        <taxon>Bacillota</taxon>
        <taxon>Bacilli</taxon>
        <taxon>Bacillales</taxon>
        <taxon>Caryophanaceae</taxon>
        <taxon>Sporosarcina</taxon>
    </lineage>
</organism>
<reference evidence="1 2" key="1">
    <citation type="submission" date="2023-06" db="EMBL/GenBank/DDBJ databases">
        <title>Sporosarcina sp. nov., isolated from Korean traditional fermented seafood 'Jeotgal'.</title>
        <authorList>
            <person name="Yang A.I."/>
            <person name="Shin N.-R."/>
        </authorList>
    </citation>
    <scope>NUCLEOTIDE SEQUENCE [LARGE SCALE GENOMIC DNA]</scope>
    <source>
        <strain evidence="1 2">KCTC13119</strain>
    </source>
</reference>
<dbReference type="EMBL" id="JAUBDI010000033">
    <property type="protein sequence ID" value="MDW0115207.1"/>
    <property type="molecule type" value="Genomic_DNA"/>
</dbReference>
<dbReference type="Gene3D" id="3.60.20.10">
    <property type="entry name" value="Glutamine Phosphoribosylpyrophosphate, subunit 1, domain 1"/>
    <property type="match status" value="1"/>
</dbReference>
<name>A0ABU4GHX0_9BACL</name>
<sequence>MTYCVGFKSKTAVFLISDSLISGGYDKETREAFGTHTTFGELVDEEDNIMQDTRYKVFKLPNNVLATFAGDLEDSLEALAILRNELEQGLDPINAFKSVIASGPFTHIELLLGFMHQGEPKLYSYNRMDSGLFREEHSIIHIGSGQEHPYLTEKTSQFASFLVDNHGDEKSFIYMLAFLQNFAIKNPLISLGVGGFYYGGFVNLSGIRRMWNTTYLMYAVAPKNGNRNLFLNYQISLNRKDDLLLVSSSFLNHHRIYFQEIDSEDSPELPELQKRVNELKNDYWDGNFNFVILLNQLNYGFTICYMDNKDKLPEIEITTDRTKGETNYRLSLDLANYLLNPPTVKETDLEPEWDRSNPAHLEIPIRWFA</sequence>
<evidence type="ECO:0000313" key="2">
    <source>
        <dbReference type="Proteomes" id="UP001282284"/>
    </source>
</evidence>
<dbReference type="RefSeq" id="WP_317946807.1">
    <property type="nucleotide sequence ID" value="NZ_JAUBDI010000033.1"/>
</dbReference>
<dbReference type="InterPro" id="IPR029055">
    <property type="entry name" value="Ntn_hydrolases_N"/>
</dbReference>
<evidence type="ECO:0000313" key="1">
    <source>
        <dbReference type="EMBL" id="MDW0115207.1"/>
    </source>
</evidence>
<comment type="caution">
    <text evidence="1">The sequence shown here is derived from an EMBL/GenBank/DDBJ whole genome shotgun (WGS) entry which is preliminary data.</text>
</comment>
<accession>A0ABU4GHX0</accession>
<gene>
    <name evidence="1" type="ORF">QT711_18805</name>
</gene>
<dbReference type="Proteomes" id="UP001282284">
    <property type="component" value="Unassembled WGS sequence"/>
</dbReference>
<protein>
    <submittedName>
        <fullName evidence="1">Uncharacterized protein</fullName>
    </submittedName>
</protein>
<keyword evidence="2" id="KW-1185">Reference proteome</keyword>
<proteinExistence type="predicted"/>